<dbReference type="Pfam" id="PF13361">
    <property type="entry name" value="UvrD_C"/>
    <property type="match status" value="1"/>
</dbReference>
<dbReference type="GO" id="GO:0003677">
    <property type="term" value="F:DNA binding"/>
    <property type="evidence" value="ECO:0007669"/>
    <property type="project" value="UniProtKB-KW"/>
</dbReference>
<dbReference type="InterPro" id="IPR000212">
    <property type="entry name" value="DNA_helicase_UvrD/REP"/>
</dbReference>
<comment type="catalytic activity">
    <reaction evidence="8">
        <text>Couples ATP hydrolysis with the unwinding of duplex DNA by translocating in the 3'-5' direction.</text>
        <dbReference type="EC" id="5.6.2.4"/>
    </reaction>
</comment>
<keyword evidence="4" id="KW-0347">Helicase</keyword>
<dbReference type="EMBL" id="AP012554">
    <property type="protein sequence ID" value="BAN99978.1"/>
    <property type="molecule type" value="Genomic_DNA"/>
</dbReference>
<keyword evidence="2" id="KW-0547">Nucleotide-binding</keyword>
<dbReference type="GO" id="GO:0005829">
    <property type="term" value="C:cytosol"/>
    <property type="evidence" value="ECO:0007669"/>
    <property type="project" value="TreeGrafter"/>
</dbReference>
<protein>
    <recommendedName>
        <fullName evidence="9">DNA 3'-5' helicase</fullName>
        <ecNumber evidence="9">5.6.2.4</ecNumber>
    </recommendedName>
    <alternativeName>
        <fullName evidence="10">DNA 3'-5' helicase II</fullName>
    </alternativeName>
</protein>
<dbReference type="NCBIfam" id="NF008743">
    <property type="entry name" value="PRK11773.1"/>
    <property type="match status" value="1"/>
</dbReference>
<comment type="catalytic activity">
    <reaction evidence="11">
        <text>ATP + H2O = ADP + phosphate + H(+)</text>
        <dbReference type="Rhea" id="RHEA:13065"/>
        <dbReference type="ChEBI" id="CHEBI:15377"/>
        <dbReference type="ChEBI" id="CHEBI:15378"/>
        <dbReference type="ChEBI" id="CHEBI:30616"/>
        <dbReference type="ChEBI" id="CHEBI:43474"/>
        <dbReference type="ChEBI" id="CHEBI:456216"/>
        <dbReference type="EC" id="5.6.2.4"/>
    </reaction>
</comment>
<dbReference type="PATRIC" id="fig|1235990.3.peg.9"/>
<dbReference type="KEGG" id="pck:BMSBPS_0472"/>
<evidence type="ECO:0000256" key="10">
    <source>
        <dbReference type="ARBA" id="ARBA00034923"/>
    </source>
</evidence>
<dbReference type="InterPro" id="IPR027417">
    <property type="entry name" value="P-loop_NTPase"/>
</dbReference>
<dbReference type="Gene3D" id="1.10.10.160">
    <property type="match status" value="1"/>
</dbReference>
<proteinExistence type="inferred from homology"/>
<keyword evidence="3" id="KW-0378">Hydrolase</keyword>
<dbReference type="Pfam" id="PF21196">
    <property type="entry name" value="PcrA_UvrD_tudor"/>
    <property type="match status" value="1"/>
</dbReference>
<name>U3U6W3_9GAMM</name>
<dbReference type="FunFam" id="1.10.10.160:FF:000002">
    <property type="entry name" value="DNA helicase"/>
    <property type="match status" value="1"/>
</dbReference>
<keyword evidence="6" id="KW-0238">DNA-binding</keyword>
<dbReference type="InterPro" id="IPR013986">
    <property type="entry name" value="DExx_box_DNA_helicase_dom_sf"/>
</dbReference>
<dbReference type="EC" id="5.6.2.4" evidence="9"/>
<keyword evidence="7" id="KW-0413">Isomerase</keyword>
<reference evidence="12 13" key="1">
    <citation type="submission" date="2012-10" db="EMBL/GenBank/DDBJ databases">
        <title>Genome sequence of the symbiont of the pentatomidae stink bug Halyomorpha halys.</title>
        <authorList>
            <person name="Kobayashi H."/>
            <person name="Fujii-Muramatsu R."/>
            <person name="Takeishi K."/>
            <person name="Noda H."/>
        </authorList>
    </citation>
    <scope>NUCLEOTIDE SEQUENCE [LARGE SCALE GENOMIC DNA]</scope>
</reference>
<evidence type="ECO:0000256" key="8">
    <source>
        <dbReference type="ARBA" id="ARBA00034617"/>
    </source>
</evidence>
<dbReference type="InterPro" id="IPR014017">
    <property type="entry name" value="DNA_helicase_UvrD-like_C"/>
</dbReference>
<evidence type="ECO:0000256" key="5">
    <source>
        <dbReference type="ARBA" id="ARBA00022840"/>
    </source>
</evidence>
<evidence type="ECO:0000313" key="12">
    <source>
        <dbReference type="EMBL" id="BAN99978.1"/>
    </source>
</evidence>
<evidence type="ECO:0000256" key="1">
    <source>
        <dbReference type="ARBA" id="ARBA00009922"/>
    </source>
</evidence>
<dbReference type="GO" id="GO:0000725">
    <property type="term" value="P:recombinational repair"/>
    <property type="evidence" value="ECO:0007669"/>
    <property type="project" value="TreeGrafter"/>
</dbReference>
<keyword evidence="5" id="KW-0067">ATP-binding</keyword>
<evidence type="ECO:0000256" key="7">
    <source>
        <dbReference type="ARBA" id="ARBA00023235"/>
    </source>
</evidence>
<dbReference type="CDD" id="cd18807">
    <property type="entry name" value="SF1_C_UvrD"/>
    <property type="match status" value="1"/>
</dbReference>
<sequence length="721" mass="83885">MVPMNVLNLFDSLNDKQREAVVTKCSKLLVLAGAGSGKTRVLIHRIAWLLLVEKYSPCSILAVTFTNKAAAEMRQRINRLVNGNQKNMWIGTFHGLAHRLLRLHYRDANLPQHFQILDDEDQLRLTKRLIKNMNLDEKKWSAKQVIRYINSKKDEGIRPHDIEKHGQTIEKTWLLIYQFYQETCDRSGLVDFSELLLRSYELWLNKPNILNNYQERFSNILVDEFQDTNNIQYAWIRMLVGNTGHITIVGDDDQSIYSWRGAQIKNIKKFLEDFSDAIIIRLEQNYRSTNNILKAANSLISKNNLRLGKKLWTNSNEGEAISLYCALNELEEARFVVKCIQEWRKDGNQLAHCSILYRSNAQSRVLEEYLLKSRVPYRIYSGMRFFERQEIKDVLAYLRLIANRYDDTAFERIINTPMRGIGNRTLSIIRQKAQEEKITLWQATFELLQSKVLCTHVAIKLYRFCKLIDTLATETKNVPLYVQTNRVIKDSGLWLMYEKDKEDHSKTRIENLKELVTATRQFIYEDQDNSLTPLQAFLSYVSLEADENQPDQWQDAVQLMTLHAAKGLEFSLVFIVGMEEGMFPNQMSLDEMGHLEEERRLAYVGVTRAMKKLTLTYAATRRLYGKKICHYPSRFISEIPSECLKEINLNDANYLLNVKNKNIANNINNIFTVGQRVHHAKFGQGTVINFKGSGKQSCFQVAFQNYGVKWMVAEYACLKKV</sequence>
<dbReference type="Pfam" id="PF00580">
    <property type="entry name" value="UvrD-helicase"/>
    <property type="match status" value="1"/>
</dbReference>
<dbReference type="GO" id="GO:0033202">
    <property type="term" value="C:DNA helicase complex"/>
    <property type="evidence" value="ECO:0007669"/>
    <property type="project" value="TreeGrafter"/>
</dbReference>
<dbReference type="GO" id="GO:0043138">
    <property type="term" value="F:3'-5' DNA helicase activity"/>
    <property type="evidence" value="ECO:0007669"/>
    <property type="project" value="UniProtKB-EC"/>
</dbReference>
<evidence type="ECO:0000256" key="6">
    <source>
        <dbReference type="ARBA" id="ARBA00023125"/>
    </source>
</evidence>
<keyword evidence="13" id="KW-1185">Reference proteome</keyword>
<dbReference type="GO" id="GO:0016887">
    <property type="term" value="F:ATP hydrolysis activity"/>
    <property type="evidence" value="ECO:0007669"/>
    <property type="project" value="RHEA"/>
</dbReference>
<gene>
    <name evidence="12" type="primary">uvrD</name>
    <name evidence="12" type="ORF">HHS_00090</name>
</gene>
<evidence type="ECO:0000313" key="13">
    <source>
        <dbReference type="Proteomes" id="UP000016900"/>
    </source>
</evidence>
<dbReference type="KEGG" id="hhs:HHS_00090"/>
<evidence type="ECO:0000256" key="2">
    <source>
        <dbReference type="ARBA" id="ARBA00022741"/>
    </source>
</evidence>
<dbReference type="Gene3D" id="3.40.50.300">
    <property type="entry name" value="P-loop containing nucleotide triphosphate hydrolases"/>
    <property type="match status" value="2"/>
</dbReference>
<dbReference type="FunFam" id="1.10.486.10:FF:000003">
    <property type="entry name" value="ATP-dependent DNA helicase"/>
    <property type="match status" value="1"/>
</dbReference>
<evidence type="ECO:0000256" key="11">
    <source>
        <dbReference type="ARBA" id="ARBA00048988"/>
    </source>
</evidence>
<comment type="similarity">
    <text evidence="1">Belongs to the helicase family. UvrD subfamily.</text>
</comment>
<dbReference type="GO" id="GO:0005524">
    <property type="term" value="F:ATP binding"/>
    <property type="evidence" value="ECO:0007669"/>
    <property type="project" value="UniProtKB-UniRule"/>
</dbReference>
<dbReference type="PROSITE" id="PS51198">
    <property type="entry name" value="UVRD_HELICASE_ATP_BIND"/>
    <property type="match status" value="1"/>
</dbReference>
<dbReference type="Gene3D" id="1.10.486.10">
    <property type="entry name" value="PCRA, domain 4"/>
    <property type="match status" value="1"/>
</dbReference>
<dbReference type="AlphaFoldDB" id="U3U6W3"/>
<evidence type="ECO:0000256" key="9">
    <source>
        <dbReference type="ARBA" id="ARBA00034808"/>
    </source>
</evidence>
<evidence type="ECO:0000256" key="3">
    <source>
        <dbReference type="ARBA" id="ARBA00022801"/>
    </source>
</evidence>
<dbReference type="PANTHER" id="PTHR11070:SF2">
    <property type="entry name" value="ATP-DEPENDENT DNA HELICASE SRS2"/>
    <property type="match status" value="1"/>
</dbReference>
<evidence type="ECO:0000256" key="4">
    <source>
        <dbReference type="ARBA" id="ARBA00022806"/>
    </source>
</evidence>
<dbReference type="Proteomes" id="UP000016900">
    <property type="component" value="Chromosome"/>
</dbReference>
<dbReference type="PANTHER" id="PTHR11070">
    <property type="entry name" value="UVRD / RECB / PCRA DNA HELICASE FAMILY MEMBER"/>
    <property type="match status" value="1"/>
</dbReference>
<dbReference type="STRING" id="1235990.BMSBPS_0472"/>
<dbReference type="InterPro" id="IPR014016">
    <property type="entry name" value="UvrD-like_ATP-bd"/>
</dbReference>
<dbReference type="PROSITE" id="PS51217">
    <property type="entry name" value="UVRD_HELICASE_CTER"/>
    <property type="match status" value="1"/>
</dbReference>
<dbReference type="eggNOG" id="COG0210">
    <property type="taxonomic scope" value="Bacteria"/>
</dbReference>
<dbReference type="CDD" id="cd17932">
    <property type="entry name" value="DEXQc_UvrD"/>
    <property type="match status" value="1"/>
</dbReference>
<accession>U3U6W3</accession>
<organism evidence="12 13">
    <name type="scientific">Candidatus Pantoea carbekii</name>
    <dbReference type="NCBI Taxonomy" id="1235990"/>
    <lineage>
        <taxon>Bacteria</taxon>
        <taxon>Pseudomonadati</taxon>
        <taxon>Pseudomonadota</taxon>
        <taxon>Gammaproteobacteria</taxon>
        <taxon>Enterobacterales</taxon>
        <taxon>Erwiniaceae</taxon>
        <taxon>Pantoea</taxon>
    </lineage>
</organism>
<dbReference type="SUPFAM" id="SSF52540">
    <property type="entry name" value="P-loop containing nucleoside triphosphate hydrolases"/>
    <property type="match status" value="1"/>
</dbReference>